<dbReference type="Proteomes" id="UP000264779">
    <property type="component" value="Unassembled WGS sequence"/>
</dbReference>
<dbReference type="EMBL" id="DONK01000109">
    <property type="protein sequence ID" value="HBU51071.1"/>
    <property type="molecule type" value="Genomic_DNA"/>
</dbReference>
<comment type="caution">
    <text evidence="5">The sequence shown here is derived from an EMBL/GenBank/DDBJ whole genome shotgun (WGS) entry which is preliminary data.</text>
</comment>
<dbReference type="PANTHER" id="PTHR42939">
    <property type="entry name" value="ABC TRANSPORTER ATP-BINDING PROTEIN ALBC-RELATED"/>
    <property type="match status" value="1"/>
</dbReference>
<dbReference type="GO" id="GO:0005524">
    <property type="term" value="F:ATP binding"/>
    <property type="evidence" value="ECO:0007669"/>
    <property type="project" value="UniProtKB-KW"/>
</dbReference>
<dbReference type="SMART" id="SM00382">
    <property type="entry name" value="AAA"/>
    <property type="match status" value="1"/>
</dbReference>
<accession>A0A349TVP4</accession>
<reference evidence="5 6" key="1">
    <citation type="journal article" date="2018" name="Nat. Biotechnol.">
        <title>A standardized bacterial taxonomy based on genome phylogeny substantially revises the tree of life.</title>
        <authorList>
            <person name="Parks D.H."/>
            <person name="Chuvochina M."/>
            <person name="Waite D.W."/>
            <person name="Rinke C."/>
            <person name="Skarshewski A."/>
            <person name="Chaumeil P.A."/>
            <person name="Hugenholtz P."/>
        </authorList>
    </citation>
    <scope>NUCLEOTIDE SEQUENCE [LARGE SCALE GENOMIC DNA]</scope>
    <source>
        <strain evidence="5">UBA11621</strain>
    </source>
</reference>
<dbReference type="SUPFAM" id="SSF52540">
    <property type="entry name" value="P-loop containing nucleoside triphosphate hydrolases"/>
    <property type="match status" value="1"/>
</dbReference>
<dbReference type="PANTHER" id="PTHR42939:SF1">
    <property type="entry name" value="ABC TRANSPORTER ATP-BINDING PROTEIN ALBC-RELATED"/>
    <property type="match status" value="1"/>
</dbReference>
<keyword evidence="1" id="KW-0813">Transport</keyword>
<proteinExistence type="predicted"/>
<dbReference type="PROSITE" id="PS50893">
    <property type="entry name" value="ABC_TRANSPORTER_2"/>
    <property type="match status" value="1"/>
</dbReference>
<keyword evidence="2" id="KW-0547">Nucleotide-binding</keyword>
<dbReference type="InterPro" id="IPR027417">
    <property type="entry name" value="P-loop_NTPase"/>
</dbReference>
<evidence type="ECO:0000259" key="4">
    <source>
        <dbReference type="PROSITE" id="PS50893"/>
    </source>
</evidence>
<dbReference type="AlphaFoldDB" id="A0A349TVP4"/>
<protein>
    <recommendedName>
        <fullName evidence="4">ABC transporter domain-containing protein</fullName>
    </recommendedName>
</protein>
<feature type="domain" description="ABC transporter" evidence="4">
    <location>
        <begin position="13"/>
        <end position="206"/>
    </location>
</feature>
<evidence type="ECO:0000256" key="1">
    <source>
        <dbReference type="ARBA" id="ARBA00022448"/>
    </source>
</evidence>
<organism evidence="5 6">
    <name type="scientific">Alteromonas australica</name>
    <dbReference type="NCBI Taxonomy" id="589873"/>
    <lineage>
        <taxon>Bacteria</taxon>
        <taxon>Pseudomonadati</taxon>
        <taxon>Pseudomonadota</taxon>
        <taxon>Gammaproteobacteria</taxon>
        <taxon>Alteromonadales</taxon>
        <taxon>Alteromonadaceae</taxon>
        <taxon>Alteromonas/Salinimonas group</taxon>
        <taxon>Alteromonas</taxon>
    </lineage>
</organism>
<dbReference type="InterPro" id="IPR003593">
    <property type="entry name" value="AAA+_ATPase"/>
</dbReference>
<evidence type="ECO:0000256" key="2">
    <source>
        <dbReference type="ARBA" id="ARBA00022741"/>
    </source>
</evidence>
<evidence type="ECO:0000256" key="3">
    <source>
        <dbReference type="ARBA" id="ARBA00022840"/>
    </source>
</evidence>
<dbReference type="GO" id="GO:0016887">
    <property type="term" value="F:ATP hydrolysis activity"/>
    <property type="evidence" value="ECO:0007669"/>
    <property type="project" value="InterPro"/>
</dbReference>
<dbReference type="Pfam" id="PF00005">
    <property type="entry name" value="ABC_tran"/>
    <property type="match status" value="1"/>
</dbReference>
<dbReference type="Gene3D" id="3.40.50.300">
    <property type="entry name" value="P-loop containing nucleotide triphosphate hydrolases"/>
    <property type="match status" value="1"/>
</dbReference>
<dbReference type="InterPro" id="IPR003439">
    <property type="entry name" value="ABC_transporter-like_ATP-bd"/>
</dbReference>
<evidence type="ECO:0000313" key="6">
    <source>
        <dbReference type="Proteomes" id="UP000264779"/>
    </source>
</evidence>
<gene>
    <name evidence="5" type="ORF">DEB45_07410</name>
</gene>
<sequence>MLANECRFLNDTITLRQLAKSYKKKCALKPLSVAIPHGKFLLSGRNGVGKTTLLKILAGLEEPSEGTIERPPWASSAAIASDCIVYPEILAIRELADLYVKEGKLDKNAFEQRIKHFNLTPYLSTLVGELSTGSLQKLRLCLALASSHPLVLLDEPLNGLDNESVLVALDEIAQEQRPMIIVDHEKRCAPHVKGKIHIDEAGSCTITP</sequence>
<keyword evidence="3" id="KW-0067">ATP-binding</keyword>
<name>A0A349TVP4_9ALTE</name>
<dbReference type="InterPro" id="IPR051782">
    <property type="entry name" value="ABC_Transporter_VariousFunc"/>
</dbReference>
<evidence type="ECO:0000313" key="5">
    <source>
        <dbReference type="EMBL" id="HBU51071.1"/>
    </source>
</evidence>